<keyword evidence="6" id="KW-0274">FAD</keyword>
<evidence type="ECO:0000256" key="8">
    <source>
        <dbReference type="ARBA" id="ARBA00023304"/>
    </source>
</evidence>
<feature type="region of interest" description="Disordered" evidence="11">
    <location>
        <begin position="335"/>
        <end position="356"/>
    </location>
</feature>
<evidence type="ECO:0000313" key="16">
    <source>
        <dbReference type="Proteomes" id="UP000188836"/>
    </source>
</evidence>
<dbReference type="EC" id="2.2.1.6" evidence="4"/>
<reference evidence="15 16" key="1">
    <citation type="journal article" date="2016" name="Antonie Van Leeuwenhoek">
        <title>Nocardia donostiensis sp. nov., isolated from human respiratory specimens.</title>
        <authorList>
            <person name="Ercibengoa M."/>
            <person name="Bell M."/>
            <person name="Marimon J.M."/>
            <person name="Humrighouse B."/>
            <person name="Klenk H.P."/>
            <person name="Potter G."/>
            <person name="Perez-Trallero E."/>
        </authorList>
    </citation>
    <scope>NUCLEOTIDE SEQUENCE [LARGE SCALE GENOMIC DNA]</scope>
    <source>
        <strain evidence="15 16">X1655</strain>
    </source>
</reference>
<dbReference type="Pfam" id="PF02776">
    <property type="entry name" value="TPP_enzyme_N"/>
    <property type="match status" value="1"/>
</dbReference>
<evidence type="ECO:0000256" key="3">
    <source>
        <dbReference type="ARBA" id="ARBA00007812"/>
    </source>
</evidence>
<evidence type="ECO:0000256" key="4">
    <source>
        <dbReference type="ARBA" id="ARBA00013145"/>
    </source>
</evidence>
<sequence length="566" mass="58784">MRGTVVDYLARAVSGLGVRHIFGVDGANIEDLYDAIFDNSLLTGVVAKHEFSAAAMADGYARITTRLGVVAATSGGGAMNLVAGLAESYASRVPVLALVGQPPTTVEGHGAFQDSSGKSGAIDAIRLFGSISRYCTRVESAAELPERLARAVRAARRGGPAVLLLPKNVQQAAMGEVAAFQPPEPLHWCDDSEYTRVRAMLAEARRTGKIVIIAGDQIARDDARAELARLAAVLDAAVGVAPDAKDTYDNRDPAFCGVAGTMGHPELTAALRSATLCLLVGTPLPVTARTGLDELLADTTVAGIGLAQPYPPAVHATCTDLRDSLGRLATELDPAHTGTAQPQAPDDASTHAANPDYDGRAHSMLTSLRVPEAHGPGVRYGPLVEAIGSALPAGTAVFADAGNTGAAVVHHLRVPRGGRFVVALGMGGMGYAFGAGIGAAFATGGRTVVIAGDGAFYMHGMEVHTAVEHRLPVTFVICNNNAHAMCVSREQLYYQGRYSFNRFRPARLGAGLAAMFPELRVRSVHTPDQLAAALAGSFGGVGPSLVEVDCAADEIPPFSPFLRSAP</sequence>
<dbReference type="RefSeq" id="WP_077120482.1">
    <property type="nucleotide sequence ID" value="NZ_LOKT01000024.1"/>
</dbReference>
<evidence type="ECO:0000256" key="10">
    <source>
        <dbReference type="RuleBase" id="RU362132"/>
    </source>
</evidence>
<comment type="similarity">
    <text evidence="3 10">Belongs to the TPP enzyme family.</text>
</comment>
<keyword evidence="8" id="KW-0028">Amino-acid biosynthesis</keyword>
<protein>
    <recommendedName>
        <fullName evidence="4">acetolactate synthase</fullName>
        <ecNumber evidence="4">2.2.1.6</ecNumber>
    </recommendedName>
</protein>
<dbReference type="STRING" id="1538463.B0T36_24490"/>
<dbReference type="SUPFAM" id="SSF52518">
    <property type="entry name" value="Thiamin diphosphate-binding fold (THDP-binding)"/>
    <property type="match status" value="2"/>
</dbReference>
<evidence type="ECO:0000259" key="14">
    <source>
        <dbReference type="Pfam" id="PF02776"/>
    </source>
</evidence>
<dbReference type="GO" id="GO:0009099">
    <property type="term" value="P:L-valine biosynthetic process"/>
    <property type="evidence" value="ECO:0007669"/>
    <property type="project" value="UniProtKB-UniPathway"/>
</dbReference>
<feature type="domain" description="Thiamine pyrophosphate enzyme central" evidence="12">
    <location>
        <begin position="197"/>
        <end position="293"/>
    </location>
</feature>
<dbReference type="EMBL" id="MUMY01000022">
    <property type="protein sequence ID" value="ONM46604.1"/>
    <property type="molecule type" value="Genomic_DNA"/>
</dbReference>
<evidence type="ECO:0000256" key="7">
    <source>
        <dbReference type="ARBA" id="ARBA00023052"/>
    </source>
</evidence>
<dbReference type="InterPro" id="IPR029035">
    <property type="entry name" value="DHS-like_NAD/FAD-binding_dom"/>
</dbReference>
<dbReference type="InterPro" id="IPR012000">
    <property type="entry name" value="Thiamin_PyroP_enz_cen_dom"/>
</dbReference>
<dbReference type="Pfam" id="PF00205">
    <property type="entry name" value="TPP_enzyme_M"/>
    <property type="match status" value="1"/>
</dbReference>
<dbReference type="Pfam" id="PF02775">
    <property type="entry name" value="TPP_enzyme_C"/>
    <property type="match status" value="1"/>
</dbReference>
<evidence type="ECO:0000256" key="1">
    <source>
        <dbReference type="ARBA" id="ARBA00004974"/>
    </source>
</evidence>
<dbReference type="UniPathway" id="UPA00047">
    <property type="reaction ID" value="UER00055"/>
</dbReference>
<keyword evidence="8" id="KW-0100">Branched-chain amino acid biosynthesis</keyword>
<dbReference type="AlphaFoldDB" id="A0A1W0B976"/>
<comment type="catalytic activity">
    <reaction evidence="9">
        <text>2 pyruvate + H(+) = (2S)-2-acetolactate + CO2</text>
        <dbReference type="Rhea" id="RHEA:25249"/>
        <dbReference type="ChEBI" id="CHEBI:15361"/>
        <dbReference type="ChEBI" id="CHEBI:15378"/>
        <dbReference type="ChEBI" id="CHEBI:16526"/>
        <dbReference type="ChEBI" id="CHEBI:58476"/>
        <dbReference type="EC" id="2.2.1.6"/>
    </reaction>
</comment>
<dbReference type="GO" id="GO:0030976">
    <property type="term" value="F:thiamine pyrophosphate binding"/>
    <property type="evidence" value="ECO:0007669"/>
    <property type="project" value="InterPro"/>
</dbReference>
<evidence type="ECO:0000256" key="9">
    <source>
        <dbReference type="ARBA" id="ARBA00048670"/>
    </source>
</evidence>
<keyword evidence="16" id="KW-1185">Reference proteome</keyword>
<dbReference type="PANTHER" id="PTHR18968">
    <property type="entry name" value="THIAMINE PYROPHOSPHATE ENZYMES"/>
    <property type="match status" value="1"/>
</dbReference>
<dbReference type="GO" id="GO:0000287">
    <property type="term" value="F:magnesium ion binding"/>
    <property type="evidence" value="ECO:0007669"/>
    <property type="project" value="InterPro"/>
</dbReference>
<dbReference type="PANTHER" id="PTHR18968:SF13">
    <property type="entry name" value="ACETOLACTATE SYNTHASE CATALYTIC SUBUNIT, MITOCHONDRIAL"/>
    <property type="match status" value="1"/>
</dbReference>
<dbReference type="Proteomes" id="UP000188836">
    <property type="component" value="Unassembled WGS sequence"/>
</dbReference>
<evidence type="ECO:0000259" key="12">
    <source>
        <dbReference type="Pfam" id="PF00205"/>
    </source>
</evidence>
<accession>A0A1W0B976</accession>
<feature type="domain" description="Thiamine pyrophosphate enzyme N-terminal TPP-binding" evidence="14">
    <location>
        <begin position="4"/>
        <end position="114"/>
    </location>
</feature>
<comment type="pathway">
    <text evidence="2">Amino-acid biosynthesis; L-valine biosynthesis; L-valine from pyruvate: step 1/4.</text>
</comment>
<proteinExistence type="inferred from homology"/>
<dbReference type="OrthoDB" id="2254214at2"/>
<dbReference type="InterPro" id="IPR011766">
    <property type="entry name" value="TPP_enzyme_TPP-bd"/>
</dbReference>
<dbReference type="Gene3D" id="3.40.50.1220">
    <property type="entry name" value="TPP-binding domain"/>
    <property type="match status" value="1"/>
</dbReference>
<keyword evidence="7 10" id="KW-0786">Thiamine pyrophosphate</keyword>
<feature type="domain" description="Thiamine pyrophosphate enzyme TPP-binding" evidence="13">
    <location>
        <begin position="400"/>
        <end position="548"/>
    </location>
</feature>
<organism evidence="15 16">
    <name type="scientific">Nocardia donostiensis</name>
    <dbReference type="NCBI Taxonomy" id="1538463"/>
    <lineage>
        <taxon>Bacteria</taxon>
        <taxon>Bacillati</taxon>
        <taxon>Actinomycetota</taxon>
        <taxon>Actinomycetes</taxon>
        <taxon>Mycobacteriales</taxon>
        <taxon>Nocardiaceae</taxon>
        <taxon>Nocardia</taxon>
    </lineage>
</organism>
<evidence type="ECO:0000259" key="13">
    <source>
        <dbReference type="Pfam" id="PF02775"/>
    </source>
</evidence>
<dbReference type="SUPFAM" id="SSF52467">
    <property type="entry name" value="DHS-like NAD/FAD-binding domain"/>
    <property type="match status" value="1"/>
</dbReference>
<keyword evidence="5" id="KW-0285">Flavoprotein</keyword>
<gene>
    <name evidence="15" type="ORF">B0T46_22055</name>
</gene>
<dbReference type="Gene3D" id="3.40.50.970">
    <property type="match status" value="2"/>
</dbReference>
<dbReference type="CDD" id="cd07035">
    <property type="entry name" value="TPP_PYR_POX_like"/>
    <property type="match status" value="1"/>
</dbReference>
<dbReference type="CDD" id="cd00568">
    <property type="entry name" value="TPP_enzymes"/>
    <property type="match status" value="1"/>
</dbReference>
<evidence type="ECO:0000256" key="5">
    <source>
        <dbReference type="ARBA" id="ARBA00022630"/>
    </source>
</evidence>
<dbReference type="UniPathway" id="UPA00049">
    <property type="reaction ID" value="UER00059"/>
</dbReference>
<dbReference type="InterPro" id="IPR029061">
    <property type="entry name" value="THDP-binding"/>
</dbReference>
<dbReference type="InterPro" id="IPR045229">
    <property type="entry name" value="TPP_enz"/>
</dbReference>
<comment type="pathway">
    <text evidence="1">Amino-acid biosynthesis; L-isoleucine biosynthesis; L-isoleucine from 2-oxobutanoate: step 1/4.</text>
</comment>
<evidence type="ECO:0000256" key="6">
    <source>
        <dbReference type="ARBA" id="ARBA00022827"/>
    </source>
</evidence>
<evidence type="ECO:0000256" key="11">
    <source>
        <dbReference type="SAM" id="MobiDB-lite"/>
    </source>
</evidence>
<dbReference type="GO" id="GO:0003984">
    <property type="term" value="F:acetolactate synthase activity"/>
    <property type="evidence" value="ECO:0007669"/>
    <property type="project" value="UniProtKB-EC"/>
</dbReference>
<name>A0A1W0B976_9NOCA</name>
<comment type="caution">
    <text evidence="15">The sequence shown here is derived from an EMBL/GenBank/DDBJ whole genome shotgun (WGS) entry which is preliminary data.</text>
</comment>
<evidence type="ECO:0000313" key="15">
    <source>
        <dbReference type="EMBL" id="ONM46604.1"/>
    </source>
</evidence>
<dbReference type="GO" id="GO:0005948">
    <property type="term" value="C:acetolactate synthase complex"/>
    <property type="evidence" value="ECO:0007669"/>
    <property type="project" value="TreeGrafter"/>
</dbReference>
<dbReference type="GO" id="GO:0009097">
    <property type="term" value="P:isoleucine biosynthetic process"/>
    <property type="evidence" value="ECO:0007669"/>
    <property type="project" value="UniProtKB-UniPathway"/>
</dbReference>
<evidence type="ECO:0000256" key="2">
    <source>
        <dbReference type="ARBA" id="ARBA00005025"/>
    </source>
</evidence>
<dbReference type="GO" id="GO:0050660">
    <property type="term" value="F:flavin adenine dinucleotide binding"/>
    <property type="evidence" value="ECO:0007669"/>
    <property type="project" value="TreeGrafter"/>
</dbReference>
<dbReference type="InterPro" id="IPR012001">
    <property type="entry name" value="Thiamin_PyroP_enz_TPP-bd_dom"/>
</dbReference>